<sequence>MKKDSSCWNEAPQIKLLFLLLACTPGTENGHLLSPVLESELFPSLGGSAWLGLAFFRGVSSVARPHPDSDRREGINRELLREICLLLLSNYNDPHRTPSKTVEGSLFERAR</sequence>
<reference evidence="3" key="1">
    <citation type="submission" date="2021-02" db="EMBL/GenBank/DDBJ databases">
        <authorList>
            <person name="Dougan E. K."/>
            <person name="Rhodes N."/>
            <person name="Thang M."/>
            <person name="Chan C."/>
        </authorList>
    </citation>
    <scope>NUCLEOTIDE SEQUENCE</scope>
</reference>
<organism evidence="3 4">
    <name type="scientific">Polarella glacialis</name>
    <name type="common">Dinoflagellate</name>
    <dbReference type="NCBI Taxonomy" id="89957"/>
    <lineage>
        <taxon>Eukaryota</taxon>
        <taxon>Sar</taxon>
        <taxon>Alveolata</taxon>
        <taxon>Dinophyceae</taxon>
        <taxon>Suessiales</taxon>
        <taxon>Suessiaceae</taxon>
        <taxon>Polarella</taxon>
    </lineage>
</organism>
<evidence type="ECO:0000313" key="3">
    <source>
        <dbReference type="EMBL" id="CAE8680545.1"/>
    </source>
</evidence>
<feature type="signal peptide" evidence="1">
    <location>
        <begin position="1"/>
        <end position="29"/>
    </location>
</feature>
<keyword evidence="1" id="KW-0732">Signal</keyword>
<proteinExistence type="predicted"/>
<evidence type="ECO:0000313" key="2">
    <source>
        <dbReference type="EMBL" id="CAE8677391.1"/>
    </source>
</evidence>
<evidence type="ECO:0008006" key="5">
    <source>
        <dbReference type="Google" id="ProtNLM"/>
    </source>
</evidence>
<dbReference type="Proteomes" id="UP000626109">
    <property type="component" value="Unassembled WGS sequence"/>
</dbReference>
<evidence type="ECO:0000313" key="4">
    <source>
        <dbReference type="Proteomes" id="UP000626109"/>
    </source>
</evidence>
<comment type="caution">
    <text evidence="3">The sequence shown here is derived from an EMBL/GenBank/DDBJ whole genome shotgun (WGS) entry which is preliminary data.</text>
</comment>
<dbReference type="AlphaFoldDB" id="A0A813JKR1"/>
<protein>
    <recommendedName>
        <fullName evidence="5">RING-type E3 ubiquitin transferase</fullName>
    </recommendedName>
</protein>
<dbReference type="EMBL" id="CAJNNW010025481">
    <property type="protein sequence ID" value="CAE8677391.1"/>
    <property type="molecule type" value="Genomic_DNA"/>
</dbReference>
<dbReference type="EMBL" id="CAJNNW010025870">
    <property type="protein sequence ID" value="CAE8680545.1"/>
    <property type="molecule type" value="Genomic_DNA"/>
</dbReference>
<feature type="chain" id="PRO_5036222184" description="RING-type E3 ubiquitin transferase" evidence="1">
    <location>
        <begin position="30"/>
        <end position="111"/>
    </location>
</feature>
<accession>A0A813JKR1</accession>
<name>A0A813JKR1_POLGL</name>
<gene>
    <name evidence="2" type="ORF">PGLA2088_LOCUS20303</name>
    <name evidence="3" type="ORF">PGLA2088_LOCUS21980</name>
</gene>
<evidence type="ECO:0000256" key="1">
    <source>
        <dbReference type="SAM" id="SignalP"/>
    </source>
</evidence>